<feature type="compositionally biased region" description="Basic and acidic residues" evidence="1">
    <location>
        <begin position="20"/>
        <end position="33"/>
    </location>
</feature>
<dbReference type="KEGG" id="bph:Bphy_6379"/>
<name>B2JWT3_PARP8</name>
<evidence type="ECO:0000256" key="1">
    <source>
        <dbReference type="SAM" id="MobiDB-lite"/>
    </source>
</evidence>
<gene>
    <name evidence="2" type="ordered locus">Bphy_6379</name>
</gene>
<keyword evidence="2" id="KW-0614">Plasmid</keyword>
<accession>B2JWT3</accession>
<reference evidence="3" key="1">
    <citation type="journal article" date="2014" name="Stand. Genomic Sci.">
        <title>Complete genome sequence of Burkholderia phymatum STM815(T), a broad host range and efficient nitrogen-fixing symbiont of Mimosa species.</title>
        <authorList>
            <person name="Moulin L."/>
            <person name="Klonowska A."/>
            <person name="Caroline B."/>
            <person name="Booth K."/>
            <person name="Vriezen J.A."/>
            <person name="Melkonian R."/>
            <person name="James E.K."/>
            <person name="Young J.P."/>
            <person name="Bena G."/>
            <person name="Hauser L."/>
            <person name="Land M."/>
            <person name="Kyrpides N."/>
            <person name="Bruce D."/>
            <person name="Chain P."/>
            <person name="Copeland A."/>
            <person name="Pitluck S."/>
            <person name="Woyke T."/>
            <person name="Lizotte-Waniewski M."/>
            <person name="Bristow J."/>
            <person name="Riley M."/>
        </authorList>
    </citation>
    <scope>NUCLEOTIDE SEQUENCE [LARGE SCALE GENOMIC DNA]</scope>
    <source>
        <strain evidence="3">DSM 17167 / CIP 108236 / LMG 21445 / STM815</strain>
        <plasmid evidence="3">Plasmid pBPHY01</plasmid>
    </source>
</reference>
<evidence type="ECO:0000313" key="2">
    <source>
        <dbReference type="EMBL" id="ACC75410.1"/>
    </source>
</evidence>
<dbReference type="AlphaFoldDB" id="B2JWT3"/>
<evidence type="ECO:0000313" key="3">
    <source>
        <dbReference type="Proteomes" id="UP000001192"/>
    </source>
</evidence>
<sequence>MAGIALPDSMSILESAEERDELKDGSRSRDNGEHGCQQHAGCLLDLPGGRRQRVARNVPGLRAVAGCAAVSGRPRLFFGADPENSSCLATHL</sequence>
<organism evidence="2 3">
    <name type="scientific">Paraburkholderia phymatum (strain DSM 17167 / CIP 108236 / LMG 21445 / STM815)</name>
    <name type="common">Burkholderia phymatum</name>
    <dbReference type="NCBI Taxonomy" id="391038"/>
    <lineage>
        <taxon>Bacteria</taxon>
        <taxon>Pseudomonadati</taxon>
        <taxon>Pseudomonadota</taxon>
        <taxon>Betaproteobacteria</taxon>
        <taxon>Burkholderiales</taxon>
        <taxon>Burkholderiaceae</taxon>
        <taxon>Paraburkholderia</taxon>
    </lineage>
</organism>
<dbReference type="Proteomes" id="UP000001192">
    <property type="component" value="Plasmid pBPHY01"/>
</dbReference>
<dbReference type="HOGENOM" id="CLU_2407642_0_0_4"/>
<proteinExistence type="predicted"/>
<dbReference type="EMBL" id="CP001045">
    <property type="protein sequence ID" value="ACC75410.1"/>
    <property type="molecule type" value="Genomic_DNA"/>
</dbReference>
<feature type="region of interest" description="Disordered" evidence="1">
    <location>
        <begin position="16"/>
        <end position="36"/>
    </location>
</feature>
<protein>
    <submittedName>
        <fullName evidence="2">Uncharacterized protein</fullName>
    </submittedName>
</protein>
<keyword evidence="3" id="KW-1185">Reference proteome</keyword>
<geneLocation type="plasmid" evidence="2 3">
    <name>pBPHY01</name>
</geneLocation>